<name>A0A8X8AQX3_BRACI</name>
<reference evidence="1 2" key="1">
    <citation type="submission" date="2020-02" db="EMBL/GenBank/DDBJ databases">
        <authorList>
            <person name="Ma Q."/>
            <person name="Huang Y."/>
            <person name="Song X."/>
            <person name="Pei D."/>
        </authorList>
    </citation>
    <scope>NUCLEOTIDE SEQUENCE [LARGE SCALE GENOMIC DNA]</scope>
    <source>
        <strain evidence="1">Sxm20200214</strain>
        <tissue evidence="1">Leaf</tissue>
    </source>
</reference>
<organism evidence="1 2">
    <name type="scientific">Brassica carinata</name>
    <name type="common">Ethiopian mustard</name>
    <name type="synonym">Abyssinian cabbage</name>
    <dbReference type="NCBI Taxonomy" id="52824"/>
    <lineage>
        <taxon>Eukaryota</taxon>
        <taxon>Viridiplantae</taxon>
        <taxon>Streptophyta</taxon>
        <taxon>Embryophyta</taxon>
        <taxon>Tracheophyta</taxon>
        <taxon>Spermatophyta</taxon>
        <taxon>Magnoliopsida</taxon>
        <taxon>eudicotyledons</taxon>
        <taxon>Gunneridae</taxon>
        <taxon>Pentapetalae</taxon>
        <taxon>rosids</taxon>
        <taxon>malvids</taxon>
        <taxon>Brassicales</taxon>
        <taxon>Brassicaceae</taxon>
        <taxon>Brassiceae</taxon>
        <taxon>Brassica</taxon>
    </lineage>
</organism>
<keyword evidence="2" id="KW-1185">Reference proteome</keyword>
<dbReference type="AlphaFoldDB" id="A0A8X8AQX3"/>
<sequence>MSGLNSEEIQKFEDLGYVMWKRINWQEVNDCLNRALAMFNYEEKAMLTMGNTTHFPYKKKRRWLDKDIICNFEEETYASSTFISGCASVPSKISAICLMVWPVFGDDSK</sequence>
<accession>A0A8X8AQX3</accession>
<protein>
    <submittedName>
        <fullName evidence="1">Uncharacterized protein</fullName>
    </submittedName>
</protein>
<dbReference type="OrthoDB" id="273141at2759"/>
<gene>
    <name evidence="1" type="ORF">Bca52824_027920</name>
</gene>
<dbReference type="Proteomes" id="UP000886595">
    <property type="component" value="Unassembled WGS sequence"/>
</dbReference>
<comment type="caution">
    <text evidence="1">The sequence shown here is derived from an EMBL/GenBank/DDBJ whole genome shotgun (WGS) entry which is preliminary data.</text>
</comment>
<evidence type="ECO:0000313" key="2">
    <source>
        <dbReference type="Proteomes" id="UP000886595"/>
    </source>
</evidence>
<evidence type="ECO:0000313" key="1">
    <source>
        <dbReference type="EMBL" id="KAG2308172.1"/>
    </source>
</evidence>
<dbReference type="EMBL" id="JAAMPC010000006">
    <property type="protein sequence ID" value="KAG2308172.1"/>
    <property type="molecule type" value="Genomic_DNA"/>
</dbReference>
<proteinExistence type="predicted"/>